<protein>
    <recommendedName>
        <fullName evidence="11">Aminopeptidase</fullName>
        <ecNumber evidence="11">3.4.11.-</ecNumber>
    </recommendedName>
</protein>
<dbReference type="InterPro" id="IPR045357">
    <property type="entry name" value="Aminopeptidase_N-like_N"/>
</dbReference>
<evidence type="ECO:0000259" key="13">
    <source>
        <dbReference type="Pfam" id="PF11838"/>
    </source>
</evidence>
<keyword evidence="4 9" id="KW-0479">Metal-binding</keyword>
<dbReference type="EMBL" id="JANCYW010000006">
    <property type="protein sequence ID" value="KAK4535842.1"/>
    <property type="molecule type" value="Genomic_DNA"/>
</dbReference>
<dbReference type="PANTHER" id="PTHR11533">
    <property type="entry name" value="PROTEASE M1 ZINC METALLOPROTEASE"/>
    <property type="match status" value="1"/>
</dbReference>
<comment type="cofactor">
    <cofactor evidence="9 11">
        <name>Zn(2+)</name>
        <dbReference type="ChEBI" id="CHEBI:29105"/>
    </cofactor>
    <text evidence="9 11">Binds 1 zinc ion per subunit.</text>
</comment>
<keyword evidence="5 11" id="KW-0378">Hydrolase</keyword>
<evidence type="ECO:0000313" key="16">
    <source>
        <dbReference type="Proteomes" id="UP001301350"/>
    </source>
</evidence>
<accession>A0AAV9IU57</accession>
<feature type="binding site" evidence="9">
    <location>
        <position position="367"/>
    </location>
    <ligand>
        <name>Zn(2+)</name>
        <dbReference type="ChEBI" id="CHEBI:29105"/>
        <note>catalytic</note>
    </ligand>
</feature>
<evidence type="ECO:0000256" key="3">
    <source>
        <dbReference type="ARBA" id="ARBA00022670"/>
    </source>
</evidence>
<dbReference type="Proteomes" id="UP001301350">
    <property type="component" value="Unassembled WGS sequence"/>
</dbReference>
<dbReference type="GO" id="GO:0042277">
    <property type="term" value="F:peptide binding"/>
    <property type="evidence" value="ECO:0007669"/>
    <property type="project" value="TreeGrafter"/>
</dbReference>
<evidence type="ECO:0000259" key="12">
    <source>
        <dbReference type="Pfam" id="PF01433"/>
    </source>
</evidence>
<comment type="similarity">
    <text evidence="1 11">Belongs to the peptidase M1 family.</text>
</comment>
<dbReference type="GO" id="GO:0008270">
    <property type="term" value="F:zinc ion binding"/>
    <property type="evidence" value="ECO:0007669"/>
    <property type="project" value="UniProtKB-UniRule"/>
</dbReference>
<dbReference type="PRINTS" id="PR00756">
    <property type="entry name" value="ALADIPTASE"/>
</dbReference>
<feature type="active site" description="Proton acceptor" evidence="8">
    <location>
        <position position="345"/>
    </location>
</feature>
<dbReference type="SUPFAM" id="SSF63737">
    <property type="entry name" value="Leukotriene A4 hydrolase N-terminal domain"/>
    <property type="match status" value="1"/>
</dbReference>
<dbReference type="Gene3D" id="1.25.50.20">
    <property type="match status" value="1"/>
</dbReference>
<dbReference type="GO" id="GO:0005737">
    <property type="term" value="C:cytoplasm"/>
    <property type="evidence" value="ECO:0007669"/>
    <property type="project" value="TreeGrafter"/>
</dbReference>
<dbReference type="Pfam" id="PF11838">
    <property type="entry name" value="ERAP1_C"/>
    <property type="match status" value="1"/>
</dbReference>
<dbReference type="InterPro" id="IPR024571">
    <property type="entry name" value="ERAP1-like_C_dom"/>
</dbReference>
<feature type="domain" description="Aminopeptidase N-like N-terminal" evidence="14">
    <location>
        <begin position="69"/>
        <end position="237"/>
    </location>
</feature>
<dbReference type="GO" id="GO:0070006">
    <property type="term" value="F:metalloaminopeptidase activity"/>
    <property type="evidence" value="ECO:0007669"/>
    <property type="project" value="TreeGrafter"/>
</dbReference>
<evidence type="ECO:0000256" key="10">
    <source>
        <dbReference type="PIRSR" id="PIRSR634016-4"/>
    </source>
</evidence>
<dbReference type="FunFam" id="2.60.40.1730:FF:000002">
    <property type="entry name" value="Aminopeptidase"/>
    <property type="match status" value="1"/>
</dbReference>
<sequence length="912" mass="103041">MSATSSNRQLLPDNVCPLAYDITLEPELSPAALDLVNAADDEAASDAPQGHVRAPGGQRAGGDDHEALFVFHGQETVEIEVRRPTRDIVLHALEMQIRTARIDGDLEVESISMDTDAQTATLRFPQELQPSRRYRLWIEFRGNLNAKMVGFYRSKYRDAESGAVRYMAVTQFEATDARQAFPCWDEPSIKSKFRVTLIAPPGRTCLSNMPVEREAVRESDGKQVVRFAETPIMSTYLLAFVVGEFDYVEAHTAEKVRVRVYTQRGQSHLGQFALECATRVLSFFTEFFGIPYPLPKEDLIAIPDFAAGAMENWGLITFRETALLLDPKQSAASVKSRVAEVVAHELAHQWFGNLVTMEWWTHLWLNEGFATWAAELAVDHMFPRWQQWMQFVSATFSAALRLDGLKSSHPIEVEVRRAQEVNEIFDAISYCKGASVIRMLANYLGLEAFQAGLRRYLKRFMYANASTDDLWRALEEESGKPIAPMMRSWTRQTGYPVIEVDDEAMTLSQTRFLADGGAADDAADDQSWMVPLGLVDSRQPRTPRYQLLAERHDALLQGDRRALEEVEWIKVNAGQTGVFRVNYRPGMWARLVKPIRDKALGATDRLGLSMDALALTKAGRLPASIALQVLSAFDREDDYSCWTDVVGSLGELCSVFVYGDEALQVQFNEFAARLLQRIGEQVGWEPQPDEEHVTALLRALVLGALGRYAHPATVQEARRRWARERKALEPVVADLRYPVMATVVQHGGEAEFDSVLETYRAAKMDEERVRCIRALSCTRDPSRMAWMLEWGLDRAQVKAQDAIYVYASVAAASAAGRHMAWRFLRDHWAVFFDRYGKGNFLLSNYVASTLRDHNQPEVAAEVQAFFDGISPKQREGIARTIQQSLERIRTNAAWKQRDQQAVQSWLTEYLAQ</sequence>
<name>A0AAV9IU57_CYACA</name>
<dbReference type="GO" id="GO:0043171">
    <property type="term" value="P:peptide catabolic process"/>
    <property type="evidence" value="ECO:0007669"/>
    <property type="project" value="TreeGrafter"/>
</dbReference>
<dbReference type="InterPro" id="IPR014782">
    <property type="entry name" value="Peptidase_M1_dom"/>
</dbReference>
<gene>
    <name evidence="15" type="ORF">CDCA_CDCA06G1867</name>
</gene>
<dbReference type="Gene3D" id="2.60.40.1910">
    <property type="match status" value="1"/>
</dbReference>
<evidence type="ECO:0000256" key="1">
    <source>
        <dbReference type="ARBA" id="ARBA00010136"/>
    </source>
</evidence>
<dbReference type="GO" id="GO:0016020">
    <property type="term" value="C:membrane"/>
    <property type="evidence" value="ECO:0007669"/>
    <property type="project" value="TreeGrafter"/>
</dbReference>
<feature type="domain" description="Peptidase M1 membrane alanine aminopeptidase" evidence="12">
    <location>
        <begin position="272"/>
        <end position="489"/>
    </location>
</feature>
<dbReference type="GO" id="GO:0005615">
    <property type="term" value="C:extracellular space"/>
    <property type="evidence" value="ECO:0007669"/>
    <property type="project" value="TreeGrafter"/>
</dbReference>
<feature type="binding site" evidence="9">
    <location>
        <position position="348"/>
    </location>
    <ligand>
        <name>Zn(2+)</name>
        <dbReference type="ChEBI" id="CHEBI:29105"/>
        <note>catalytic</note>
    </ligand>
</feature>
<keyword evidence="2 11" id="KW-0031">Aminopeptidase</keyword>
<dbReference type="Pfam" id="PF01433">
    <property type="entry name" value="Peptidase_M1"/>
    <property type="match status" value="1"/>
</dbReference>
<evidence type="ECO:0000256" key="4">
    <source>
        <dbReference type="ARBA" id="ARBA00022723"/>
    </source>
</evidence>
<feature type="binding site" evidence="9">
    <location>
        <position position="344"/>
    </location>
    <ligand>
        <name>Zn(2+)</name>
        <dbReference type="ChEBI" id="CHEBI:29105"/>
        <note>catalytic</note>
    </ligand>
</feature>
<keyword evidence="7 11" id="KW-0482">Metalloprotease</keyword>
<evidence type="ECO:0000256" key="7">
    <source>
        <dbReference type="ARBA" id="ARBA00023049"/>
    </source>
</evidence>
<dbReference type="EC" id="3.4.11.-" evidence="11"/>
<keyword evidence="16" id="KW-1185">Reference proteome</keyword>
<dbReference type="Gene3D" id="1.10.390.10">
    <property type="entry name" value="Neutral Protease Domain 2"/>
    <property type="match status" value="1"/>
</dbReference>
<dbReference type="InterPro" id="IPR027268">
    <property type="entry name" value="Peptidase_M4/M1_CTD_sf"/>
</dbReference>
<evidence type="ECO:0000256" key="6">
    <source>
        <dbReference type="ARBA" id="ARBA00022833"/>
    </source>
</evidence>
<comment type="caution">
    <text evidence="15">The sequence shown here is derived from an EMBL/GenBank/DDBJ whole genome shotgun (WGS) entry which is preliminary data.</text>
</comment>
<keyword evidence="3 11" id="KW-0645">Protease</keyword>
<dbReference type="InterPro" id="IPR001930">
    <property type="entry name" value="Peptidase_M1"/>
</dbReference>
<feature type="site" description="Transition state stabilizer" evidence="10">
    <location>
        <position position="430"/>
    </location>
</feature>
<dbReference type="Gene3D" id="2.60.40.1730">
    <property type="entry name" value="tricorn interacting facor f3 domain"/>
    <property type="match status" value="1"/>
</dbReference>
<dbReference type="AlphaFoldDB" id="A0AAV9IU57"/>
<evidence type="ECO:0000259" key="14">
    <source>
        <dbReference type="Pfam" id="PF17900"/>
    </source>
</evidence>
<proteinExistence type="inferred from homology"/>
<evidence type="ECO:0000256" key="5">
    <source>
        <dbReference type="ARBA" id="ARBA00022801"/>
    </source>
</evidence>
<dbReference type="PANTHER" id="PTHR11533:SF174">
    <property type="entry name" value="PUROMYCIN-SENSITIVE AMINOPEPTIDASE-RELATED"/>
    <property type="match status" value="1"/>
</dbReference>
<feature type="domain" description="ERAP1-like C-terminal" evidence="13">
    <location>
        <begin position="568"/>
        <end position="889"/>
    </location>
</feature>
<dbReference type="InterPro" id="IPR034016">
    <property type="entry name" value="M1_APN-typ"/>
</dbReference>
<evidence type="ECO:0000256" key="8">
    <source>
        <dbReference type="PIRSR" id="PIRSR634016-1"/>
    </source>
</evidence>
<evidence type="ECO:0000256" key="11">
    <source>
        <dbReference type="RuleBase" id="RU364040"/>
    </source>
</evidence>
<dbReference type="CDD" id="cd09601">
    <property type="entry name" value="M1_APN-Q_like"/>
    <property type="match status" value="1"/>
</dbReference>
<dbReference type="GO" id="GO:0006508">
    <property type="term" value="P:proteolysis"/>
    <property type="evidence" value="ECO:0007669"/>
    <property type="project" value="UniProtKB-KW"/>
</dbReference>
<evidence type="ECO:0000256" key="2">
    <source>
        <dbReference type="ARBA" id="ARBA00022438"/>
    </source>
</evidence>
<dbReference type="InterPro" id="IPR042097">
    <property type="entry name" value="Aminopeptidase_N-like_N_sf"/>
</dbReference>
<evidence type="ECO:0000313" key="15">
    <source>
        <dbReference type="EMBL" id="KAK4535842.1"/>
    </source>
</evidence>
<keyword evidence="6 9" id="KW-0862">Zinc</keyword>
<dbReference type="FunFam" id="1.10.390.10:FF:000001">
    <property type="entry name" value="Aminopeptidase"/>
    <property type="match status" value="1"/>
</dbReference>
<evidence type="ECO:0000256" key="9">
    <source>
        <dbReference type="PIRSR" id="PIRSR634016-3"/>
    </source>
</evidence>
<dbReference type="SUPFAM" id="SSF55486">
    <property type="entry name" value="Metalloproteases ('zincins'), catalytic domain"/>
    <property type="match status" value="1"/>
</dbReference>
<dbReference type="Pfam" id="PF17900">
    <property type="entry name" value="Peptidase_M1_N"/>
    <property type="match status" value="1"/>
</dbReference>
<dbReference type="InterPro" id="IPR050344">
    <property type="entry name" value="Peptidase_M1_aminopeptidases"/>
</dbReference>
<reference evidence="15 16" key="1">
    <citation type="submission" date="2022-07" db="EMBL/GenBank/DDBJ databases">
        <title>Genome-wide signatures of adaptation to extreme environments.</title>
        <authorList>
            <person name="Cho C.H."/>
            <person name="Yoon H.S."/>
        </authorList>
    </citation>
    <scope>NUCLEOTIDE SEQUENCE [LARGE SCALE GENOMIC DNA]</scope>
    <source>
        <strain evidence="15 16">DBV 063 E5</strain>
    </source>
</reference>
<organism evidence="15 16">
    <name type="scientific">Cyanidium caldarium</name>
    <name type="common">Red alga</name>
    <dbReference type="NCBI Taxonomy" id="2771"/>
    <lineage>
        <taxon>Eukaryota</taxon>
        <taxon>Rhodophyta</taxon>
        <taxon>Bangiophyceae</taxon>
        <taxon>Cyanidiales</taxon>
        <taxon>Cyanidiaceae</taxon>
        <taxon>Cyanidium</taxon>
    </lineage>
</organism>